<dbReference type="PANTHER" id="PTHR13802:SF52">
    <property type="entry name" value="MUCIN-4"/>
    <property type="match status" value="1"/>
</dbReference>
<dbReference type="AlphaFoldDB" id="A0A9N8H6T4"/>
<sequence>MNYKLVIFATLVSGAVAADHCVINHDTKCGTAGHLDRLNVASLDACKAKCSSTANCGFYSYRSTDKLCVTCMAEGNKQGFPGFTFYPLDPAKCPVEEVTAVGATTAGGVPLCDAPVHANMKCAWKHVDRLHRLVNQSVEQCQKACADDPACEFYSYKFKGSGGKHEKVCMGCGAGTANSMQHHHNFHLYSKGCVGKPPPMPQTKTWNGDLCARGTGDPHFMTFDGKKYDCQGDGDFILSRSLDSGFELQGRFGKVRRRPRVATHQGAVIKTGINGEPKVEIAYTKECAISYRIEDTLVDLDNNGGNTGTNMVAFFASGNTRTIEYDSGFSLKVQLRSWSGDCYLNVYLCLPETVADQRFVGILGTPDGNKNNDFTDRQGVSTGLAIRASKKEAHEHCVKTWCTHPSENLFNEPTASQQCNVVIPYDDDLETKVAEIATTNPEWFSLCDGDEECLMDALAADDIDQGVRTLIDGEADPEPPGIDEIEPATVPQEERPPGTPPPPPTEPAPTSSTPANERSGPIDETFTTKSPPGAMGDPHFKTHGGEMYDFHGNAQEEGILLNGAALVTETTTSDEWHFSKFAGRVLRYKSVSANHRIRREAHLHLGNGEKIMFKTFADFVKVEFMNESDDTLKGSLGLLGTYPDGQRVGRDGATIMEDVNMFGQEWQVKPDEPKLFHSYTADWVVPAGQACAMPVDSIEKSQLRKRRLANGLVEEEVEKACAHLQDPSDHKACVFDVIATQDPAMAGAW</sequence>
<feature type="domain" description="Apple" evidence="3">
    <location>
        <begin position="112"/>
        <end position="193"/>
    </location>
</feature>
<dbReference type="OrthoDB" id="6051552at2759"/>
<dbReference type="Gene3D" id="3.50.4.10">
    <property type="entry name" value="Hepatocyte Growth Factor"/>
    <property type="match status" value="1"/>
</dbReference>
<evidence type="ECO:0000256" key="2">
    <source>
        <dbReference type="SAM" id="SignalP"/>
    </source>
</evidence>
<dbReference type="EMBL" id="CAICTM010000051">
    <property type="protein sequence ID" value="CAB9499033.1"/>
    <property type="molecule type" value="Genomic_DNA"/>
</dbReference>
<feature type="chain" id="PRO_5040185308" evidence="2">
    <location>
        <begin position="18"/>
        <end position="749"/>
    </location>
</feature>
<feature type="compositionally biased region" description="Basic and acidic residues" evidence="1">
    <location>
        <begin position="538"/>
        <end position="549"/>
    </location>
</feature>
<feature type="signal peptide" evidence="2">
    <location>
        <begin position="1"/>
        <end position="17"/>
    </location>
</feature>
<dbReference type="Pfam" id="PF00094">
    <property type="entry name" value="VWD"/>
    <property type="match status" value="1"/>
</dbReference>
<name>A0A9N8H6T4_9STRA</name>
<accession>A0A9N8H6T4</accession>
<dbReference type="InterPro" id="IPR003609">
    <property type="entry name" value="Pan_app"/>
</dbReference>
<dbReference type="InterPro" id="IPR051495">
    <property type="entry name" value="Epithelial_Barrier/Signaling"/>
</dbReference>
<dbReference type="PANTHER" id="PTHR13802">
    <property type="entry name" value="MUCIN 4-RELATED"/>
    <property type="match status" value="1"/>
</dbReference>
<evidence type="ECO:0000259" key="4">
    <source>
        <dbReference type="PROSITE" id="PS51233"/>
    </source>
</evidence>
<dbReference type="InterPro" id="IPR001846">
    <property type="entry name" value="VWF_type-D"/>
</dbReference>
<comment type="caution">
    <text evidence="5">The sequence shown here is derived from an EMBL/GenBank/DDBJ whole genome shotgun (WGS) entry which is preliminary data.</text>
</comment>
<evidence type="ECO:0000313" key="6">
    <source>
        <dbReference type="Proteomes" id="UP001153069"/>
    </source>
</evidence>
<dbReference type="Pfam" id="PF14295">
    <property type="entry name" value="PAN_4"/>
    <property type="match status" value="2"/>
</dbReference>
<dbReference type="Proteomes" id="UP001153069">
    <property type="component" value="Unassembled WGS sequence"/>
</dbReference>
<evidence type="ECO:0000256" key="1">
    <source>
        <dbReference type="SAM" id="MobiDB-lite"/>
    </source>
</evidence>
<dbReference type="PROSITE" id="PS50948">
    <property type="entry name" value="PAN"/>
    <property type="match status" value="1"/>
</dbReference>
<evidence type="ECO:0000313" key="5">
    <source>
        <dbReference type="EMBL" id="CAB9499033.1"/>
    </source>
</evidence>
<dbReference type="PROSITE" id="PS51233">
    <property type="entry name" value="VWFD"/>
    <property type="match status" value="1"/>
</dbReference>
<reference evidence="5" key="1">
    <citation type="submission" date="2020-06" db="EMBL/GenBank/DDBJ databases">
        <authorList>
            <consortium name="Plant Systems Biology data submission"/>
        </authorList>
    </citation>
    <scope>NUCLEOTIDE SEQUENCE</scope>
    <source>
        <strain evidence="5">D6</strain>
    </source>
</reference>
<evidence type="ECO:0000259" key="3">
    <source>
        <dbReference type="PROSITE" id="PS50948"/>
    </source>
</evidence>
<gene>
    <name evidence="5" type="ORF">SEMRO_52_G030960.1</name>
</gene>
<keyword evidence="2" id="KW-0732">Signal</keyword>
<feature type="domain" description="VWFD" evidence="4">
    <location>
        <begin position="210"/>
        <end position="409"/>
    </location>
</feature>
<organism evidence="5 6">
    <name type="scientific">Seminavis robusta</name>
    <dbReference type="NCBI Taxonomy" id="568900"/>
    <lineage>
        <taxon>Eukaryota</taxon>
        <taxon>Sar</taxon>
        <taxon>Stramenopiles</taxon>
        <taxon>Ochrophyta</taxon>
        <taxon>Bacillariophyta</taxon>
        <taxon>Bacillariophyceae</taxon>
        <taxon>Bacillariophycidae</taxon>
        <taxon>Naviculales</taxon>
        <taxon>Naviculaceae</taxon>
        <taxon>Seminavis</taxon>
    </lineage>
</organism>
<feature type="region of interest" description="Disordered" evidence="1">
    <location>
        <begin position="471"/>
        <end position="549"/>
    </location>
</feature>
<proteinExistence type="predicted"/>
<protein>
    <submittedName>
        <fullName evidence="5">Domain-containing protein</fullName>
    </submittedName>
</protein>
<feature type="compositionally biased region" description="Acidic residues" evidence="1">
    <location>
        <begin position="473"/>
        <end position="486"/>
    </location>
</feature>
<keyword evidence="6" id="KW-1185">Reference proteome</keyword>
<feature type="compositionally biased region" description="Pro residues" evidence="1">
    <location>
        <begin position="497"/>
        <end position="507"/>
    </location>
</feature>